<dbReference type="InterPro" id="IPR054722">
    <property type="entry name" value="PolX-like_BBD"/>
</dbReference>
<dbReference type="Pfam" id="PF22936">
    <property type="entry name" value="Pol_BBD"/>
    <property type="match status" value="1"/>
</dbReference>
<dbReference type="Proteomes" id="UP000634136">
    <property type="component" value="Unassembled WGS sequence"/>
</dbReference>
<proteinExistence type="predicted"/>
<gene>
    <name evidence="5" type="ORF">G2W53_041997</name>
</gene>
<dbReference type="PANTHER" id="PTHR34222">
    <property type="entry name" value="GAG_PRE-INTEGRS DOMAIN-CONTAINING PROTEIN"/>
    <property type="match status" value="1"/>
</dbReference>
<feature type="region of interest" description="Disordered" evidence="1">
    <location>
        <begin position="599"/>
        <end position="639"/>
    </location>
</feature>
<evidence type="ECO:0000256" key="1">
    <source>
        <dbReference type="SAM" id="MobiDB-lite"/>
    </source>
</evidence>
<dbReference type="PANTHER" id="PTHR34222:SF99">
    <property type="entry name" value="PROTEIN, PUTATIVE-RELATED"/>
    <property type="match status" value="1"/>
</dbReference>
<evidence type="ECO:0000259" key="4">
    <source>
        <dbReference type="Pfam" id="PF25597"/>
    </source>
</evidence>
<feature type="domain" description="Retrovirus-related Pol polyprotein from transposon TNT 1-94-like beta-barrel" evidence="3">
    <location>
        <begin position="357"/>
        <end position="431"/>
    </location>
</feature>
<sequence length="680" mass="78155">MATQSDENQLIEKNDQSKNPIWTLSSSDQPGMALVVSPLIGPNYIAWSTAFRTALEAKQKIRFIDGSIKEPTNPQEFDRWKPIDSMKELEERFGSSCGPQLYHVQREMLTTEQGSDTITKYWNRLHRWSDEWTRISPSPRCYCGKCTCEVNKRLDEKESSGKLMQFLMGLNQTFDSFRGQILNLHPMPITNKAYNMALQLERQREVNLTYGASNSGVCSSESLEVAMIAKTGKADGARRRETKEEKYSKYCEHCHMNGHVKESCFKLQGYPEWYKELKKRNGTIKKGQNIAATVAESPLDVEDANNNEQVSILSMLVKELSKAMKQGISSQEHVNFAQLGNFAGNMHYSCHSYEDIWVIDTGASSHICFQRSLMKDLKPLKEPPQIYLPNGDSVKVAQTGTVFLRPDITLTNVLYIPNFKYNLISVSKMIKELGIIVTFESQYCLIQVQKTDKMLAKETFTYLTLLGHTPYSVLKLIQGIKLNESDFPSSCDVCHFAKQWRSSFPKSMTRTKHIFELIHADDKFDTRAYKCVFLGYASGCKAYKVYDIKNKRMHISRDIVFYEENFPFQEKTRINEAIAPPSYPGSIEIEPGVFEQPENGTQEEAEQPENDIQEEAEPVNMDMNDESEQEEEDEWVPQQEVAQIPQVRNNTRERREPQCLKDYVCQISEHKAFFEKLLSF</sequence>
<reference evidence="5" key="1">
    <citation type="submission" date="2020-09" db="EMBL/GenBank/DDBJ databases">
        <title>Genome-Enabled Discovery of Anthraquinone Biosynthesis in Senna tora.</title>
        <authorList>
            <person name="Kang S.-H."/>
            <person name="Pandey R.P."/>
            <person name="Lee C.-M."/>
            <person name="Sim J.-S."/>
            <person name="Jeong J.-T."/>
            <person name="Choi B.-S."/>
            <person name="Jung M."/>
            <person name="Ginzburg D."/>
            <person name="Zhao K."/>
            <person name="Won S.Y."/>
            <person name="Oh T.-J."/>
            <person name="Yu Y."/>
            <person name="Kim N.-H."/>
            <person name="Lee O.R."/>
            <person name="Lee T.-H."/>
            <person name="Bashyal P."/>
            <person name="Kim T.-S."/>
            <person name="Lee W.-H."/>
            <person name="Kawkins C."/>
            <person name="Kim C.-K."/>
            <person name="Kim J.S."/>
            <person name="Ahn B.O."/>
            <person name="Rhee S.Y."/>
            <person name="Sohng J.K."/>
        </authorList>
    </citation>
    <scope>NUCLEOTIDE SEQUENCE</scope>
    <source>
        <tissue evidence="5">Leaf</tissue>
    </source>
</reference>
<name>A0A834SGM1_9FABA</name>
<dbReference type="InterPro" id="IPR029472">
    <property type="entry name" value="Copia-like_N"/>
</dbReference>
<dbReference type="InterPro" id="IPR057670">
    <property type="entry name" value="SH3_retrovirus"/>
</dbReference>
<evidence type="ECO:0008006" key="7">
    <source>
        <dbReference type="Google" id="ProtNLM"/>
    </source>
</evidence>
<feature type="compositionally biased region" description="Acidic residues" evidence="1">
    <location>
        <begin position="601"/>
        <end position="635"/>
    </location>
</feature>
<dbReference type="Pfam" id="PF25597">
    <property type="entry name" value="SH3_retrovirus"/>
    <property type="match status" value="1"/>
</dbReference>
<feature type="domain" description="Retrotransposon Copia-like N-terminal" evidence="2">
    <location>
        <begin position="26"/>
        <end position="71"/>
    </location>
</feature>
<protein>
    <recommendedName>
        <fullName evidence="7">Retrotransposon Copia-like N-terminal domain-containing protein</fullName>
    </recommendedName>
</protein>
<dbReference type="OrthoDB" id="1724689at2759"/>
<dbReference type="EMBL" id="JAAIUW010000013">
    <property type="protein sequence ID" value="KAF7802886.1"/>
    <property type="molecule type" value="Genomic_DNA"/>
</dbReference>
<keyword evidence="6" id="KW-1185">Reference proteome</keyword>
<organism evidence="5 6">
    <name type="scientific">Senna tora</name>
    <dbReference type="NCBI Taxonomy" id="362788"/>
    <lineage>
        <taxon>Eukaryota</taxon>
        <taxon>Viridiplantae</taxon>
        <taxon>Streptophyta</taxon>
        <taxon>Embryophyta</taxon>
        <taxon>Tracheophyta</taxon>
        <taxon>Spermatophyta</taxon>
        <taxon>Magnoliopsida</taxon>
        <taxon>eudicotyledons</taxon>
        <taxon>Gunneridae</taxon>
        <taxon>Pentapetalae</taxon>
        <taxon>rosids</taxon>
        <taxon>fabids</taxon>
        <taxon>Fabales</taxon>
        <taxon>Fabaceae</taxon>
        <taxon>Caesalpinioideae</taxon>
        <taxon>Cassia clade</taxon>
        <taxon>Senna</taxon>
    </lineage>
</organism>
<evidence type="ECO:0000259" key="2">
    <source>
        <dbReference type="Pfam" id="PF14244"/>
    </source>
</evidence>
<dbReference type="AlphaFoldDB" id="A0A834SGM1"/>
<feature type="region of interest" description="Disordered" evidence="1">
    <location>
        <begin position="1"/>
        <end position="21"/>
    </location>
</feature>
<evidence type="ECO:0000313" key="6">
    <source>
        <dbReference type="Proteomes" id="UP000634136"/>
    </source>
</evidence>
<evidence type="ECO:0000313" key="5">
    <source>
        <dbReference type="EMBL" id="KAF7802886.1"/>
    </source>
</evidence>
<comment type="caution">
    <text evidence="5">The sequence shown here is derived from an EMBL/GenBank/DDBJ whole genome shotgun (WGS) entry which is preliminary data.</text>
</comment>
<feature type="domain" description="Retroviral polymerase SH3-like" evidence="4">
    <location>
        <begin position="521"/>
        <end position="571"/>
    </location>
</feature>
<evidence type="ECO:0000259" key="3">
    <source>
        <dbReference type="Pfam" id="PF22936"/>
    </source>
</evidence>
<dbReference type="Pfam" id="PF14244">
    <property type="entry name" value="Retrotran_gag_3"/>
    <property type="match status" value="1"/>
</dbReference>
<accession>A0A834SGM1</accession>